<dbReference type="Pfam" id="PF20990">
    <property type="entry name" value="DUF2207_C"/>
    <property type="match status" value="1"/>
</dbReference>
<proteinExistence type="predicted"/>
<evidence type="ECO:0000259" key="4">
    <source>
        <dbReference type="Pfam" id="PF20990"/>
    </source>
</evidence>
<evidence type="ECO:0000256" key="1">
    <source>
        <dbReference type="SAM" id="Phobius"/>
    </source>
</evidence>
<evidence type="ECO:0000259" key="3">
    <source>
        <dbReference type="Pfam" id="PF09972"/>
    </source>
</evidence>
<protein>
    <submittedName>
        <fullName evidence="5">DUF2207 domain-containing protein</fullName>
    </submittedName>
</protein>
<keyword evidence="6" id="KW-1185">Reference proteome</keyword>
<reference evidence="6" key="1">
    <citation type="journal article" date="2019" name="Int. J. Syst. Evol. Microbiol.">
        <title>The Global Catalogue of Microorganisms (GCM) 10K type strain sequencing project: providing services to taxonomists for standard genome sequencing and annotation.</title>
        <authorList>
            <consortium name="The Broad Institute Genomics Platform"/>
            <consortium name="The Broad Institute Genome Sequencing Center for Infectious Disease"/>
            <person name="Wu L."/>
            <person name="Ma J."/>
        </authorList>
    </citation>
    <scope>NUCLEOTIDE SEQUENCE [LARGE SCALE GENOMIC DNA]</scope>
    <source>
        <strain evidence="6">JCM 15592</strain>
    </source>
</reference>
<dbReference type="InterPro" id="IPR018702">
    <property type="entry name" value="DUF2207"/>
</dbReference>
<name>A0ABP4XKT3_9MICO</name>
<keyword evidence="1" id="KW-0472">Membrane</keyword>
<accession>A0ABP4XKT3</accession>
<sequence>MITNLRRLLAVVALLLGLGLLAAPAGASGLDRGFVAVGTGERIGAYDNAMVLNPDGSVRITETITHIFPEGQERHGITRDIRIRAGYRDSQDVYRYYRLSDLQVTSPTGAPTDVDESELGAYLHLRIGSPDETVSGSQTYVIAYTLAHVVNEIDADRAEFVQDIVSTANEQWYDEITASVTAPAAPLQVGCNFGERGADSMCTATAGSPSTFSHKDLEPGQAMTVAVSLPRSAFGDLSPELIEDSTNNESYNDPSVPPAVSRLAGQLTGGLGLFLPVLAAAGMSALVWTRGRDEQYAGLTPGLAPGAGEQAGTVRRSRPGTVAVQFNPPTGVQPGLVGTLIDESADTVDVTATLLDLAVRGYLTISETTKKYGRADWQLTRTVPPAGAKALSTYEEILMEGIFQSDNQVRLSELKNTFSSTLSSVQGSMYAEVVRRGWFRHSPRAQRDSWSGFGTALIFLGILAVFFLSGVIPAGRPLSALPFTGTTILGIGLALSGLIVKVLGRRMASRTADGSAVLAQSLGFRQYLVTAEANQIRFEEAQQIFSAYLPYAIVFGVAEKWAKTFDEVAAAAAAQGVTINAPIWYMGPNWGTGGFFNEITSGVDDFATQAAGTFISTPGSSGTSVFDGGGGFGGGFGGGGGFSGGGGSGSSGGSW</sequence>
<dbReference type="Proteomes" id="UP001499938">
    <property type="component" value="Unassembled WGS sequence"/>
</dbReference>
<evidence type="ECO:0000256" key="2">
    <source>
        <dbReference type="SAM" id="SignalP"/>
    </source>
</evidence>
<evidence type="ECO:0000313" key="5">
    <source>
        <dbReference type="EMBL" id="GAA1786845.1"/>
    </source>
</evidence>
<keyword evidence="1" id="KW-1133">Transmembrane helix</keyword>
<keyword evidence="1" id="KW-0812">Transmembrane</keyword>
<dbReference type="Pfam" id="PF09972">
    <property type="entry name" value="DUF2207"/>
    <property type="match status" value="1"/>
</dbReference>
<evidence type="ECO:0000313" key="6">
    <source>
        <dbReference type="Proteomes" id="UP001499938"/>
    </source>
</evidence>
<feature type="transmembrane region" description="Helical" evidence="1">
    <location>
        <begin position="450"/>
        <end position="472"/>
    </location>
</feature>
<feature type="signal peptide" evidence="2">
    <location>
        <begin position="1"/>
        <end position="27"/>
    </location>
</feature>
<feature type="transmembrane region" description="Helical" evidence="1">
    <location>
        <begin position="478"/>
        <end position="500"/>
    </location>
</feature>
<feature type="chain" id="PRO_5045746704" evidence="2">
    <location>
        <begin position="28"/>
        <end position="655"/>
    </location>
</feature>
<gene>
    <name evidence="5" type="ORF">GCM10009811_09870</name>
</gene>
<feature type="transmembrane region" description="Helical" evidence="1">
    <location>
        <begin position="267"/>
        <end position="288"/>
    </location>
</feature>
<organism evidence="5 6">
    <name type="scientific">Nostocoides veronense</name>
    <dbReference type="NCBI Taxonomy" id="330836"/>
    <lineage>
        <taxon>Bacteria</taxon>
        <taxon>Bacillati</taxon>
        <taxon>Actinomycetota</taxon>
        <taxon>Actinomycetes</taxon>
        <taxon>Micrococcales</taxon>
        <taxon>Intrasporangiaceae</taxon>
        <taxon>Nostocoides</taxon>
    </lineage>
</organism>
<feature type="domain" description="DUF2207" evidence="3">
    <location>
        <begin position="43"/>
        <end position="228"/>
    </location>
</feature>
<keyword evidence="2" id="KW-0732">Signal</keyword>
<dbReference type="RefSeq" id="WP_344082100.1">
    <property type="nucleotide sequence ID" value="NZ_BAAAPO010000016.1"/>
</dbReference>
<dbReference type="InterPro" id="IPR048389">
    <property type="entry name" value="YciQ-like_C"/>
</dbReference>
<comment type="caution">
    <text evidence="5">The sequence shown here is derived from an EMBL/GenBank/DDBJ whole genome shotgun (WGS) entry which is preliminary data.</text>
</comment>
<dbReference type="EMBL" id="BAAAPO010000016">
    <property type="protein sequence ID" value="GAA1786845.1"/>
    <property type="molecule type" value="Genomic_DNA"/>
</dbReference>
<feature type="domain" description="Predicted membrane protein YciQ-like C-terminal" evidence="4">
    <location>
        <begin position="326"/>
        <end position="565"/>
    </location>
</feature>